<protein>
    <submittedName>
        <fullName evidence="2">Uncharacterized protein</fullName>
    </submittedName>
</protein>
<accession>A0A914PBP0</accession>
<keyword evidence="1" id="KW-1185">Reference proteome</keyword>
<evidence type="ECO:0000313" key="1">
    <source>
        <dbReference type="Proteomes" id="UP000887578"/>
    </source>
</evidence>
<dbReference type="Proteomes" id="UP000887578">
    <property type="component" value="Unplaced"/>
</dbReference>
<organism evidence="1 2">
    <name type="scientific">Panagrolaimus davidi</name>
    <dbReference type="NCBI Taxonomy" id="227884"/>
    <lineage>
        <taxon>Eukaryota</taxon>
        <taxon>Metazoa</taxon>
        <taxon>Ecdysozoa</taxon>
        <taxon>Nematoda</taxon>
        <taxon>Chromadorea</taxon>
        <taxon>Rhabditida</taxon>
        <taxon>Tylenchina</taxon>
        <taxon>Panagrolaimomorpha</taxon>
        <taxon>Panagrolaimoidea</taxon>
        <taxon>Panagrolaimidae</taxon>
        <taxon>Panagrolaimus</taxon>
    </lineage>
</organism>
<name>A0A914PBP0_9BILA</name>
<reference evidence="2" key="1">
    <citation type="submission" date="2022-11" db="UniProtKB">
        <authorList>
            <consortium name="WormBaseParasite"/>
        </authorList>
    </citation>
    <scope>IDENTIFICATION</scope>
</reference>
<sequence length="110" mass="12000">MGPSVIQLDVDAPKGCGNYEATKGILGVLGAYAASLDPSYDYYNSTDATFKGYETASILHASQYSEFALDPSQPIYLPKKNQLASGLALTDEERKPTEKDIKQFKAIYPK</sequence>
<proteinExistence type="predicted"/>
<dbReference type="AlphaFoldDB" id="A0A914PBP0"/>
<dbReference type="WBParaSite" id="PDA_v2.g15567.t1">
    <property type="protein sequence ID" value="PDA_v2.g15567.t1"/>
    <property type="gene ID" value="PDA_v2.g15567"/>
</dbReference>
<evidence type="ECO:0000313" key="2">
    <source>
        <dbReference type="WBParaSite" id="PDA_v2.g15567.t1"/>
    </source>
</evidence>